<dbReference type="RefSeq" id="WP_354366148.1">
    <property type="nucleotide sequence ID" value="NZ_JBEPLO010000032.1"/>
</dbReference>
<reference evidence="1 2" key="1">
    <citation type="submission" date="2024-06" db="EMBL/GenBank/DDBJ databases">
        <title>Genomic Encyclopedia of Type Strains, Phase IV (KMG-IV): sequencing the most valuable type-strain genomes for metagenomic binning, comparative biology and taxonomic classification.</title>
        <authorList>
            <person name="Goeker M."/>
        </authorList>
    </citation>
    <scope>NUCLEOTIDE SEQUENCE [LARGE SCALE GENOMIC DNA]</scope>
    <source>
        <strain evidence="1 2">DSM 28303</strain>
    </source>
</reference>
<evidence type="ECO:0000313" key="1">
    <source>
        <dbReference type="EMBL" id="MET3559056.1"/>
    </source>
</evidence>
<keyword evidence="2" id="KW-1185">Reference proteome</keyword>
<protein>
    <recommendedName>
        <fullName evidence="3">Ethanolamine utilization cobalamin adenosyltransferase</fullName>
    </recommendedName>
</protein>
<name>A0ABV2FKJ2_9STRE</name>
<dbReference type="Proteomes" id="UP001549122">
    <property type="component" value="Unassembled WGS sequence"/>
</dbReference>
<evidence type="ECO:0000313" key="2">
    <source>
        <dbReference type="Proteomes" id="UP001549122"/>
    </source>
</evidence>
<sequence>MKFLTEDDLRTEYRNLPFETFTIKKDQRLTPGARTFLLDRKVKILDEKALCQKTTSTSLPKPQSRTQERTWREDTRWLDIRCELLQVAFDLVSGDLVLAQELTALERYLASLTSGGECLLPPLIKGVHSIEQVNRNFIVGNLSNVGLFLQTENGRVLTKLYPLYFHLERVVQDLHLGNEKELVILLDRIGQLIAYYLQTREEVSQDATNSP</sequence>
<evidence type="ECO:0008006" key="3">
    <source>
        <dbReference type="Google" id="ProtNLM"/>
    </source>
</evidence>
<accession>A0ABV2FKJ2</accession>
<organism evidence="1 2">
    <name type="scientific">Streptococcus rupicaprae</name>
    <dbReference type="NCBI Taxonomy" id="759619"/>
    <lineage>
        <taxon>Bacteria</taxon>
        <taxon>Bacillati</taxon>
        <taxon>Bacillota</taxon>
        <taxon>Bacilli</taxon>
        <taxon>Lactobacillales</taxon>
        <taxon>Streptococcaceae</taxon>
        <taxon>Streptococcus</taxon>
    </lineage>
</organism>
<comment type="caution">
    <text evidence="1">The sequence shown here is derived from an EMBL/GenBank/DDBJ whole genome shotgun (WGS) entry which is preliminary data.</text>
</comment>
<gene>
    <name evidence="1" type="ORF">ABID29_002205</name>
</gene>
<proteinExistence type="predicted"/>
<dbReference type="EMBL" id="JBEPLO010000032">
    <property type="protein sequence ID" value="MET3559056.1"/>
    <property type="molecule type" value="Genomic_DNA"/>
</dbReference>